<dbReference type="STRING" id="106582.ENSMZEP00005029718"/>
<dbReference type="Proteomes" id="UP000265160">
    <property type="component" value="Unplaced"/>
</dbReference>
<accession>A0A3P9D574</accession>
<evidence type="ECO:0000256" key="6">
    <source>
        <dbReference type="SAM" id="MobiDB-lite"/>
    </source>
</evidence>
<dbReference type="InterPro" id="IPR027012">
    <property type="entry name" value="Enkurin_dom"/>
</dbReference>
<proteinExistence type="predicted"/>
<dbReference type="PROSITE" id="PS51665">
    <property type="entry name" value="ENKURIN"/>
    <property type="match status" value="1"/>
</dbReference>
<dbReference type="GO" id="GO:0001669">
    <property type="term" value="C:acrosomal vesicle"/>
    <property type="evidence" value="ECO:0007669"/>
    <property type="project" value="TreeGrafter"/>
</dbReference>
<dbReference type="GeneTree" id="ENSGT00940000153866"/>
<evidence type="ECO:0000256" key="4">
    <source>
        <dbReference type="ARBA" id="ARBA00023212"/>
    </source>
</evidence>
<reference evidence="8" key="2">
    <citation type="submission" date="2025-09" db="UniProtKB">
        <authorList>
            <consortium name="Ensembl"/>
        </authorList>
    </citation>
    <scope>IDENTIFICATION</scope>
</reference>
<organism evidence="8 9">
    <name type="scientific">Maylandia zebra</name>
    <name type="common">zebra mbuna</name>
    <dbReference type="NCBI Taxonomy" id="106582"/>
    <lineage>
        <taxon>Eukaryota</taxon>
        <taxon>Metazoa</taxon>
        <taxon>Chordata</taxon>
        <taxon>Craniata</taxon>
        <taxon>Vertebrata</taxon>
        <taxon>Euteleostomi</taxon>
        <taxon>Actinopterygii</taxon>
        <taxon>Neopterygii</taxon>
        <taxon>Teleostei</taxon>
        <taxon>Neoteleostei</taxon>
        <taxon>Acanthomorphata</taxon>
        <taxon>Ovalentaria</taxon>
        <taxon>Cichlomorphae</taxon>
        <taxon>Cichliformes</taxon>
        <taxon>Cichlidae</taxon>
        <taxon>African cichlids</taxon>
        <taxon>Pseudocrenilabrinae</taxon>
        <taxon>Haplochromini</taxon>
        <taxon>Maylandia</taxon>
        <taxon>Maylandia zebra complex</taxon>
    </lineage>
</organism>
<dbReference type="Pfam" id="PF13864">
    <property type="entry name" value="Enkurin"/>
    <property type="match status" value="1"/>
</dbReference>
<dbReference type="Ensembl" id="ENSMZET00005030652.1">
    <property type="protein sequence ID" value="ENSMZEP00005029718.1"/>
    <property type="gene ID" value="ENSMZEG00005022165.1"/>
</dbReference>
<dbReference type="InterPro" id="IPR052102">
    <property type="entry name" value="Enkurin_domain-protein"/>
</dbReference>
<keyword evidence="9" id="KW-1185">Reference proteome</keyword>
<feature type="domain" description="Enkurin" evidence="7">
    <location>
        <begin position="101"/>
        <end position="195"/>
    </location>
</feature>
<evidence type="ECO:0000256" key="3">
    <source>
        <dbReference type="ARBA" id="ARBA00022490"/>
    </source>
</evidence>
<feature type="region of interest" description="Disordered" evidence="6">
    <location>
        <begin position="200"/>
        <end position="274"/>
    </location>
</feature>
<evidence type="ECO:0000256" key="2">
    <source>
        <dbReference type="ARBA" id="ARBA00004245"/>
    </source>
</evidence>
<dbReference type="AlphaFoldDB" id="A0A3P9D574"/>
<reference evidence="8" key="1">
    <citation type="submission" date="2025-08" db="UniProtKB">
        <authorList>
            <consortium name="Ensembl"/>
        </authorList>
    </citation>
    <scope>IDENTIFICATION</scope>
</reference>
<evidence type="ECO:0000256" key="5">
    <source>
        <dbReference type="ARBA" id="ARBA00023273"/>
    </source>
</evidence>
<keyword evidence="3" id="KW-0963">Cytoplasm</keyword>
<name>A0A3P9D574_9CICH</name>
<dbReference type="GO" id="GO:0005879">
    <property type="term" value="C:axonemal microtubule"/>
    <property type="evidence" value="ECO:0007669"/>
    <property type="project" value="TreeGrafter"/>
</dbReference>
<feature type="compositionally biased region" description="Basic and acidic residues" evidence="6">
    <location>
        <begin position="32"/>
        <end position="49"/>
    </location>
</feature>
<feature type="region of interest" description="Disordered" evidence="6">
    <location>
        <begin position="30"/>
        <end position="51"/>
    </location>
</feature>
<evidence type="ECO:0000259" key="7">
    <source>
        <dbReference type="PROSITE" id="PS51665"/>
    </source>
</evidence>
<dbReference type="PANTHER" id="PTHR21490:SF0">
    <property type="entry name" value="ENKURIN"/>
    <property type="match status" value="1"/>
</dbReference>
<dbReference type="GO" id="GO:0005516">
    <property type="term" value="F:calmodulin binding"/>
    <property type="evidence" value="ECO:0007669"/>
    <property type="project" value="TreeGrafter"/>
</dbReference>
<keyword evidence="5" id="KW-0966">Cell projection</keyword>
<protein>
    <recommendedName>
        <fullName evidence="7">Enkurin domain-containing protein</fullName>
    </recommendedName>
</protein>
<sequence length="274" mass="32269">MYISKYREAIVLENKYKNEHRTMVPRTVKAPSHREMCPQRPEGEKPEHTFRKKPEHTGMKKVMAQPACVDTRKGDKQLLEKSGLVPFYLQKNDYRIVPGYLRRRKAEKEKAKQDNDAWLTKQQETVKPLAEQEKQNILQGLKRRFNELNFEYQSLPFTISPSQHKKYNYKMFLEEAMSQVEKDIALFEEHKYIYVGREDASDEQQLQRTPLPPIRPKKTKLTPAPQVTQPTKKETFSTDNLPPFRRMCVPPISRSGKQPIPMTENLHRQPIPPN</sequence>
<comment type="subcellular location">
    <subcellularLocation>
        <location evidence="1">Cell projection</location>
        <location evidence="1">Cilium</location>
    </subcellularLocation>
    <subcellularLocation>
        <location evidence="2">Cytoplasm</location>
        <location evidence="2">Cytoskeleton</location>
    </subcellularLocation>
</comment>
<evidence type="ECO:0000313" key="8">
    <source>
        <dbReference type="Ensembl" id="ENSMZEP00005029718.1"/>
    </source>
</evidence>
<evidence type="ECO:0000256" key="1">
    <source>
        <dbReference type="ARBA" id="ARBA00004138"/>
    </source>
</evidence>
<dbReference type="PANTHER" id="PTHR21490">
    <property type="entry name" value="ENKURIN-RELATED"/>
    <property type="match status" value="1"/>
</dbReference>
<evidence type="ECO:0000313" key="9">
    <source>
        <dbReference type="Proteomes" id="UP000265160"/>
    </source>
</evidence>
<keyword evidence="4" id="KW-0206">Cytoskeleton</keyword>